<accession>A0ABR0NNB4</accession>
<keyword evidence="3" id="KW-1185">Reference proteome</keyword>
<name>A0ABR0NNB4_GOSAR</name>
<gene>
    <name evidence="2" type="ORF">PVK06_030450</name>
</gene>
<evidence type="ECO:0000313" key="2">
    <source>
        <dbReference type="EMBL" id="KAK5802825.1"/>
    </source>
</evidence>
<comment type="caution">
    <text evidence="2">The sequence shown here is derived from an EMBL/GenBank/DDBJ whole genome shotgun (WGS) entry which is preliminary data.</text>
</comment>
<sequence length="245" mass="28006">MARELIRLDTKHISVDQMTMYVVRVLQCYIRNMPGPPSPLIENYLWEAGFWHVAMIGQGCKLDPKLISALIKRWRPETHTFHLPCRECTITLEDVQLQLGLSVDGYVVTGSAQSADWGAVCYELLGAIPDNINGGRIEMGWLRDTFPEPDNDLTELERIRYAQAYILEIIGGYLMPDLSRNRVHLRWLLKLVDFRAAGELSWGSTVLATFYRDMCGATRPNKAKIGGCLSLLQSWARFRFLFLRP</sequence>
<dbReference type="InterPro" id="IPR019557">
    <property type="entry name" value="AminoTfrase-like_pln_mobile"/>
</dbReference>
<evidence type="ECO:0000313" key="3">
    <source>
        <dbReference type="Proteomes" id="UP001358586"/>
    </source>
</evidence>
<organism evidence="2 3">
    <name type="scientific">Gossypium arboreum</name>
    <name type="common">Tree cotton</name>
    <name type="synonym">Gossypium nanking</name>
    <dbReference type="NCBI Taxonomy" id="29729"/>
    <lineage>
        <taxon>Eukaryota</taxon>
        <taxon>Viridiplantae</taxon>
        <taxon>Streptophyta</taxon>
        <taxon>Embryophyta</taxon>
        <taxon>Tracheophyta</taxon>
        <taxon>Spermatophyta</taxon>
        <taxon>Magnoliopsida</taxon>
        <taxon>eudicotyledons</taxon>
        <taxon>Gunneridae</taxon>
        <taxon>Pentapetalae</taxon>
        <taxon>rosids</taxon>
        <taxon>malvids</taxon>
        <taxon>Malvales</taxon>
        <taxon>Malvaceae</taxon>
        <taxon>Malvoideae</taxon>
        <taxon>Gossypium</taxon>
    </lineage>
</organism>
<evidence type="ECO:0000259" key="1">
    <source>
        <dbReference type="Pfam" id="PF10536"/>
    </source>
</evidence>
<proteinExistence type="predicted"/>
<dbReference type="InterPro" id="IPR044824">
    <property type="entry name" value="MAIN-like"/>
</dbReference>
<dbReference type="Proteomes" id="UP001358586">
    <property type="component" value="Chromosome 9"/>
</dbReference>
<dbReference type="Pfam" id="PF10536">
    <property type="entry name" value="PMD"/>
    <property type="match status" value="1"/>
</dbReference>
<dbReference type="PANTHER" id="PTHR46033:SF8">
    <property type="entry name" value="PROTEIN MAINTENANCE OF MERISTEMS-LIKE"/>
    <property type="match status" value="1"/>
</dbReference>
<protein>
    <recommendedName>
        <fullName evidence="1">Aminotransferase-like plant mobile domain-containing protein</fullName>
    </recommendedName>
</protein>
<dbReference type="EMBL" id="JARKNE010000009">
    <property type="protein sequence ID" value="KAK5802825.1"/>
    <property type="molecule type" value="Genomic_DNA"/>
</dbReference>
<dbReference type="PANTHER" id="PTHR46033">
    <property type="entry name" value="PROTEIN MAIN-LIKE 2"/>
    <property type="match status" value="1"/>
</dbReference>
<feature type="domain" description="Aminotransferase-like plant mobile" evidence="1">
    <location>
        <begin position="51"/>
        <end position="245"/>
    </location>
</feature>
<reference evidence="2 3" key="1">
    <citation type="submission" date="2023-03" db="EMBL/GenBank/DDBJ databases">
        <title>WGS of Gossypium arboreum.</title>
        <authorList>
            <person name="Yu D."/>
        </authorList>
    </citation>
    <scope>NUCLEOTIDE SEQUENCE [LARGE SCALE GENOMIC DNA]</scope>
    <source>
        <tissue evidence="2">Leaf</tissue>
    </source>
</reference>